<comment type="caution">
    <text evidence="1">The sequence shown here is derived from an EMBL/GenBank/DDBJ whole genome shotgun (WGS) entry which is preliminary data.</text>
</comment>
<accession>A0A418VFP2</accession>
<evidence type="ECO:0000313" key="1">
    <source>
        <dbReference type="EMBL" id="RJF74929.1"/>
    </source>
</evidence>
<dbReference type="AlphaFoldDB" id="A0A418VFP2"/>
<dbReference type="EMBL" id="QYUJ01000008">
    <property type="protein sequence ID" value="RJF74929.1"/>
    <property type="molecule type" value="Genomic_DNA"/>
</dbReference>
<gene>
    <name evidence="1" type="ORF">D3875_02740</name>
</gene>
<name>A0A418VFP2_9DEIO</name>
<keyword evidence="2" id="KW-1185">Reference proteome</keyword>
<dbReference type="RefSeq" id="WP_119760905.1">
    <property type="nucleotide sequence ID" value="NZ_QYUJ01000008.1"/>
</dbReference>
<reference evidence="1 2" key="1">
    <citation type="submission" date="2018-09" db="EMBL/GenBank/DDBJ databases">
        <authorList>
            <person name="Zhu H."/>
        </authorList>
    </citation>
    <scope>NUCLEOTIDE SEQUENCE [LARGE SCALE GENOMIC DNA]</scope>
    <source>
        <strain evidence="1 2">K2S05-167</strain>
    </source>
</reference>
<organism evidence="1 2">
    <name type="scientific">Deinococcus cavernae</name>
    <dbReference type="NCBI Taxonomy" id="2320857"/>
    <lineage>
        <taxon>Bacteria</taxon>
        <taxon>Thermotogati</taxon>
        <taxon>Deinococcota</taxon>
        <taxon>Deinococci</taxon>
        <taxon>Deinococcales</taxon>
        <taxon>Deinococcaceae</taxon>
        <taxon>Deinococcus</taxon>
    </lineage>
</organism>
<evidence type="ECO:0000313" key="2">
    <source>
        <dbReference type="Proteomes" id="UP000286287"/>
    </source>
</evidence>
<dbReference type="Proteomes" id="UP000286287">
    <property type="component" value="Unassembled WGS sequence"/>
</dbReference>
<sequence length="107" mass="11124">MTSGPGTGWNAAGTPGEVVTFTVQIGTGYSFRLYKYGIGGVLQEPMRLLDAGGHLVARTPVDGEPLLGTDSSWGLSADVTPGQTYTVEIIMGQEAAIGGQMETYNSP</sequence>
<proteinExistence type="predicted"/>
<protein>
    <submittedName>
        <fullName evidence="1">Uncharacterized protein</fullName>
    </submittedName>
</protein>